<evidence type="ECO:0000256" key="6">
    <source>
        <dbReference type="ARBA" id="ARBA00022692"/>
    </source>
</evidence>
<keyword evidence="7 11" id="KW-0106">Calcium</keyword>
<keyword evidence="3 11" id="KW-0813">Transport</keyword>
<dbReference type="GO" id="GO:0015369">
    <property type="term" value="F:calcium:proton antiporter activity"/>
    <property type="evidence" value="ECO:0007669"/>
    <property type="project" value="UniProtKB-UniRule"/>
</dbReference>
<reference evidence="13 14" key="1">
    <citation type="submission" date="2018-07" db="EMBL/GenBank/DDBJ databases">
        <title>The complete nuclear genome of the prasinophyte Chloropicon primus (CCMP1205).</title>
        <authorList>
            <person name="Pombert J.-F."/>
            <person name="Otis C."/>
            <person name="Turmel M."/>
            <person name="Lemieux C."/>
        </authorList>
    </citation>
    <scope>NUCLEOTIDE SEQUENCE [LARGE SCALE GENOMIC DNA]</scope>
    <source>
        <strain evidence="13 14">CCMP1205</strain>
    </source>
</reference>
<keyword evidence="6 11" id="KW-0812">Transmembrane</keyword>
<evidence type="ECO:0000256" key="11">
    <source>
        <dbReference type="RuleBase" id="RU365028"/>
    </source>
</evidence>
<dbReference type="PANTHER" id="PTHR31503">
    <property type="entry name" value="VACUOLAR CALCIUM ION TRANSPORTER"/>
    <property type="match status" value="1"/>
</dbReference>
<name>A0A5B8MM04_9CHLO</name>
<evidence type="ECO:0000313" key="13">
    <source>
        <dbReference type="EMBL" id="QDZ20330.1"/>
    </source>
</evidence>
<comment type="similarity">
    <text evidence="2">Belongs to the Ca(2+):cation antiporter (CaCA) (TC 2.A.19) family. Cation/proton exchanger (CAX) subfamily.</text>
</comment>
<evidence type="ECO:0000256" key="4">
    <source>
        <dbReference type="ARBA" id="ARBA00022449"/>
    </source>
</evidence>
<keyword evidence="5 11" id="KW-0109">Calcium transport</keyword>
<dbReference type="InterPro" id="IPR004837">
    <property type="entry name" value="NaCa_Exmemb"/>
</dbReference>
<keyword evidence="14" id="KW-1185">Reference proteome</keyword>
<evidence type="ECO:0000256" key="2">
    <source>
        <dbReference type="ARBA" id="ARBA00008248"/>
    </source>
</evidence>
<dbReference type="AlphaFoldDB" id="A0A5B8MM04"/>
<gene>
    <name evidence="13" type="ORF">A3770_04p28480</name>
</gene>
<feature type="transmembrane region" description="Helical" evidence="11">
    <location>
        <begin position="400"/>
        <end position="428"/>
    </location>
</feature>
<dbReference type="Gene3D" id="1.20.1420.30">
    <property type="entry name" value="NCX, central ion-binding region"/>
    <property type="match status" value="2"/>
</dbReference>
<accession>A0A5B8MM04</accession>
<feature type="transmembrane region" description="Helical" evidence="11">
    <location>
        <begin position="472"/>
        <end position="489"/>
    </location>
</feature>
<dbReference type="GO" id="GO:0006874">
    <property type="term" value="P:intracellular calcium ion homeostasis"/>
    <property type="evidence" value="ECO:0007669"/>
    <property type="project" value="TreeGrafter"/>
</dbReference>
<keyword evidence="11" id="KW-0926">Vacuole</keyword>
<protein>
    <recommendedName>
        <fullName evidence="11">Vacuolar cation/proton exchanger</fullName>
    </recommendedName>
</protein>
<keyword evidence="10 11" id="KW-0472">Membrane</keyword>
<feature type="transmembrane region" description="Helical" evidence="11">
    <location>
        <begin position="434"/>
        <end position="460"/>
    </location>
</feature>
<feature type="transmembrane region" description="Helical" evidence="11">
    <location>
        <begin position="277"/>
        <end position="297"/>
    </location>
</feature>
<dbReference type="NCBIfam" id="TIGR00378">
    <property type="entry name" value="cax"/>
    <property type="match status" value="1"/>
</dbReference>
<dbReference type="InterPro" id="IPR044880">
    <property type="entry name" value="NCX_ion-bd_dom_sf"/>
</dbReference>
<sequence length="514" mass="56622">MQRGRANSWLRAIHKMEGRRGSVDVEAVPEEHQGLLDPQYERASSREWAESMLRWDGSATAAAAIESDGGNVIANYDDLQASGSTQSNRGLQMEHVVRLKAKSMRLRKRQREKEERRKREAAEGKERGLCGVPWDEVFNPISDFLHVKEAILSNWINLMLLALPFAITSHYLAWPAVIVFVFNLISVVPLALLLGEITEDLAIRFGDVWGGLINATFGNVVEMILSIVLLMKGLTTVVSTSLIGSILSNLLLVIGCCFFVGGLNFKHQHFSSGASKANVSLLFMSCIAMLLPSMVGYSNGKDDNEKVVNISRIIALVMTAMYVCYLYFQLVTHNHIFISDNDNRVTNEENGEADEVEEELEKPSYSLLGALMMMTMTTVVVAFCSEYLSGSIEEVSKKSGLSLSFIGMIILPIAGNACEHITAVLVAAKNKMDLAIAVGVGSSIQIAIFVYPFVVLVGWASNVDFTMKLNQFDVLVVCVSVILAAFVTMDGQSHWFTGLMLIATYVLIAVAYFF</sequence>
<dbReference type="GO" id="GO:0009705">
    <property type="term" value="C:plant-type vacuole membrane"/>
    <property type="evidence" value="ECO:0007669"/>
    <property type="project" value="TreeGrafter"/>
</dbReference>
<feature type="transmembrane region" description="Helical" evidence="11">
    <location>
        <begin position="171"/>
        <end position="192"/>
    </location>
</feature>
<evidence type="ECO:0000256" key="9">
    <source>
        <dbReference type="ARBA" id="ARBA00023065"/>
    </source>
</evidence>
<dbReference type="OrthoDB" id="1699231at2759"/>
<dbReference type="STRING" id="1764295.A0A5B8MM04"/>
<evidence type="ECO:0000256" key="5">
    <source>
        <dbReference type="ARBA" id="ARBA00022568"/>
    </source>
</evidence>
<evidence type="ECO:0000256" key="10">
    <source>
        <dbReference type="ARBA" id="ARBA00023136"/>
    </source>
</evidence>
<evidence type="ECO:0000313" key="14">
    <source>
        <dbReference type="Proteomes" id="UP000316726"/>
    </source>
</evidence>
<evidence type="ECO:0000256" key="7">
    <source>
        <dbReference type="ARBA" id="ARBA00022837"/>
    </source>
</evidence>
<dbReference type="NCBIfam" id="TIGR00846">
    <property type="entry name" value="caca2"/>
    <property type="match status" value="1"/>
</dbReference>
<feature type="transmembrane region" description="Helical" evidence="11">
    <location>
        <begin position="495"/>
        <end position="513"/>
    </location>
</feature>
<feature type="transmembrane region" description="Helical" evidence="11">
    <location>
        <begin position="242"/>
        <end position="265"/>
    </location>
</feature>
<feature type="transmembrane region" description="Helical" evidence="11">
    <location>
        <begin position="212"/>
        <end position="230"/>
    </location>
</feature>
<comment type="subcellular location">
    <subcellularLocation>
        <location evidence="1">Endomembrane system</location>
        <topology evidence="1">Multi-pass membrane protein</topology>
    </subcellularLocation>
    <subcellularLocation>
        <location evidence="11">Vacuole membrane</location>
    </subcellularLocation>
</comment>
<evidence type="ECO:0000256" key="8">
    <source>
        <dbReference type="ARBA" id="ARBA00022989"/>
    </source>
</evidence>
<dbReference type="Pfam" id="PF01699">
    <property type="entry name" value="Na_Ca_ex"/>
    <property type="match status" value="2"/>
</dbReference>
<dbReference type="InterPro" id="IPR004798">
    <property type="entry name" value="CAX-like"/>
</dbReference>
<comment type="caution">
    <text evidence="11">Lacks conserved residue(s) required for the propagation of feature annotation.</text>
</comment>
<dbReference type="EMBL" id="CP031037">
    <property type="protein sequence ID" value="QDZ20330.1"/>
    <property type="molecule type" value="Genomic_DNA"/>
</dbReference>
<keyword evidence="8 11" id="KW-1133">Transmembrane helix</keyword>
<dbReference type="GO" id="GO:0012505">
    <property type="term" value="C:endomembrane system"/>
    <property type="evidence" value="ECO:0007669"/>
    <property type="project" value="UniProtKB-SubCell"/>
</dbReference>
<feature type="transmembrane region" description="Helical" evidence="11">
    <location>
        <begin position="365"/>
        <end position="388"/>
    </location>
</feature>
<evidence type="ECO:0000259" key="12">
    <source>
        <dbReference type="Pfam" id="PF01699"/>
    </source>
</evidence>
<evidence type="ECO:0000256" key="3">
    <source>
        <dbReference type="ARBA" id="ARBA00022448"/>
    </source>
</evidence>
<feature type="domain" description="Sodium/calcium exchanger membrane region" evidence="12">
    <location>
        <begin position="371"/>
        <end position="511"/>
    </location>
</feature>
<keyword evidence="4 11" id="KW-0050">Antiport</keyword>
<feature type="transmembrane region" description="Helical" evidence="11">
    <location>
        <begin position="309"/>
        <end position="328"/>
    </location>
</feature>
<feature type="domain" description="Sodium/calcium exchanger membrane region" evidence="12">
    <location>
        <begin position="176"/>
        <end position="330"/>
    </location>
</feature>
<organism evidence="13 14">
    <name type="scientific">Chloropicon primus</name>
    <dbReference type="NCBI Taxonomy" id="1764295"/>
    <lineage>
        <taxon>Eukaryota</taxon>
        <taxon>Viridiplantae</taxon>
        <taxon>Chlorophyta</taxon>
        <taxon>Chloropicophyceae</taxon>
        <taxon>Chloropicales</taxon>
        <taxon>Chloropicaceae</taxon>
        <taxon>Chloropicon</taxon>
    </lineage>
</organism>
<dbReference type="Proteomes" id="UP000316726">
    <property type="component" value="Chromosome 4"/>
</dbReference>
<comment type="function">
    <text evidence="11">Vacuolar cation/proton exchanger (CAX). Translocates Ca(2+) and other metal ions into vacuoles using the proton gradient formed by H(+)-ATPase and H(+)-pyrophosphatase.</text>
</comment>
<dbReference type="PANTHER" id="PTHR31503:SF22">
    <property type="entry name" value="VACUOLAR CALCIUM ION TRANSPORTER"/>
    <property type="match status" value="1"/>
</dbReference>
<keyword evidence="9 11" id="KW-0406">Ion transport</keyword>
<evidence type="ECO:0000256" key="1">
    <source>
        <dbReference type="ARBA" id="ARBA00004127"/>
    </source>
</evidence>
<proteinExistence type="inferred from homology"/>
<dbReference type="InterPro" id="IPR004713">
    <property type="entry name" value="CaH_exchang"/>
</dbReference>